<gene>
    <name evidence="2" type="ORF">DFR28_101577</name>
</gene>
<dbReference type="AlphaFoldDB" id="A0A395JS76"/>
<keyword evidence="1" id="KW-0812">Transmembrane</keyword>
<comment type="caution">
    <text evidence="2">The sequence shown here is derived from an EMBL/GenBank/DDBJ whole genome shotgun (WGS) entry which is preliminary data.</text>
</comment>
<proteinExistence type="predicted"/>
<feature type="transmembrane region" description="Helical" evidence="1">
    <location>
        <begin position="136"/>
        <end position="163"/>
    </location>
</feature>
<evidence type="ECO:0000256" key="1">
    <source>
        <dbReference type="SAM" id="Phobius"/>
    </source>
</evidence>
<dbReference type="RefSeq" id="WP_113952783.1">
    <property type="nucleotide sequence ID" value="NZ_QNRT01000001.1"/>
</dbReference>
<organism evidence="2 3">
    <name type="scientific">Arenicella xantha</name>
    <dbReference type="NCBI Taxonomy" id="644221"/>
    <lineage>
        <taxon>Bacteria</taxon>
        <taxon>Pseudomonadati</taxon>
        <taxon>Pseudomonadota</taxon>
        <taxon>Gammaproteobacteria</taxon>
        <taxon>Arenicellales</taxon>
        <taxon>Arenicellaceae</taxon>
        <taxon>Arenicella</taxon>
    </lineage>
</organism>
<keyword evidence="1" id="KW-1133">Transmembrane helix</keyword>
<dbReference type="EMBL" id="QNRT01000001">
    <property type="protein sequence ID" value="RBP53192.1"/>
    <property type="molecule type" value="Genomic_DNA"/>
</dbReference>
<name>A0A395JS76_9GAMM</name>
<evidence type="ECO:0000313" key="3">
    <source>
        <dbReference type="Proteomes" id="UP000253083"/>
    </source>
</evidence>
<dbReference type="InParanoid" id="A0A395JS76"/>
<accession>A0A395JS76</accession>
<evidence type="ECO:0000313" key="2">
    <source>
        <dbReference type="EMBL" id="RBP53192.1"/>
    </source>
</evidence>
<feature type="transmembrane region" description="Helical" evidence="1">
    <location>
        <begin position="7"/>
        <end position="27"/>
    </location>
</feature>
<dbReference type="Proteomes" id="UP000253083">
    <property type="component" value="Unassembled WGS sequence"/>
</dbReference>
<dbReference type="InterPro" id="IPR022584">
    <property type="entry name" value="DUF2937"/>
</dbReference>
<dbReference type="OrthoDB" id="7021410at2"/>
<keyword evidence="3" id="KW-1185">Reference proteome</keyword>
<dbReference type="Pfam" id="PF11157">
    <property type="entry name" value="DUF2937"/>
    <property type="match status" value="1"/>
</dbReference>
<sequence>MKRLFEYFRLALFVGGVLIGVQVPSFVDQYGQRLAAHTLESDRGLKDFQRDADTYFDGDLQRLITHYQANPDQIINNGGRNIATLYARNKQLQQALTAFSASRLSPYVQTFLNPVSEIRSQAIASYDFTIALNQDAIIAGLLTGLLIGLCLELLLSILKLMFIRPNQNHRPHRPRRSI</sequence>
<keyword evidence="1" id="KW-0472">Membrane</keyword>
<protein>
    <submittedName>
        <fullName evidence="2">DUF2937 family protein</fullName>
    </submittedName>
</protein>
<reference evidence="2 3" key="1">
    <citation type="submission" date="2018-06" db="EMBL/GenBank/DDBJ databases">
        <title>Genomic Encyclopedia of Type Strains, Phase IV (KMG-IV): sequencing the most valuable type-strain genomes for metagenomic binning, comparative biology and taxonomic classification.</title>
        <authorList>
            <person name="Goeker M."/>
        </authorList>
    </citation>
    <scope>NUCLEOTIDE SEQUENCE [LARGE SCALE GENOMIC DNA]</scope>
    <source>
        <strain evidence="2 3">DSM 24032</strain>
    </source>
</reference>